<comment type="caution">
    <text evidence="3">The sequence shown here is derived from an EMBL/GenBank/DDBJ whole genome shotgun (WGS) entry which is preliminary data.</text>
</comment>
<dbReference type="InterPro" id="IPR001166">
    <property type="entry name" value="Hyperglycemic"/>
</dbReference>
<dbReference type="Proteomes" id="UP001497623">
    <property type="component" value="Unassembled WGS sequence"/>
</dbReference>
<dbReference type="SUPFAM" id="SSF81778">
    <property type="entry name" value="Crustacean CHH/MIH/GIH neurohormone"/>
    <property type="match status" value="1"/>
</dbReference>
<evidence type="ECO:0000313" key="4">
    <source>
        <dbReference type="Proteomes" id="UP001497623"/>
    </source>
</evidence>
<reference evidence="3 4" key="1">
    <citation type="submission" date="2024-05" db="EMBL/GenBank/DDBJ databases">
        <authorList>
            <person name="Wallberg A."/>
        </authorList>
    </citation>
    <scope>NUCLEOTIDE SEQUENCE [LARGE SCALE GENOMIC DNA]</scope>
</reference>
<gene>
    <name evidence="3" type="ORF">MNOR_LOCUS30398</name>
</gene>
<keyword evidence="2" id="KW-1015">Disulfide bond</keyword>
<evidence type="ECO:0000256" key="2">
    <source>
        <dbReference type="PIRSR" id="PIRSR631098-51"/>
    </source>
</evidence>
<dbReference type="AlphaFoldDB" id="A0AAV2RZC5"/>
<feature type="disulfide bond" evidence="2">
    <location>
        <begin position="93"/>
        <end position="119"/>
    </location>
</feature>
<proteinExistence type="inferred from homology"/>
<dbReference type="GO" id="GO:0005184">
    <property type="term" value="F:neuropeptide hormone activity"/>
    <property type="evidence" value="ECO:0007669"/>
    <property type="project" value="InterPro"/>
</dbReference>
<dbReference type="EMBL" id="CAXKWB010037027">
    <property type="protein sequence ID" value="CAL4149316.1"/>
    <property type="molecule type" value="Genomic_DNA"/>
</dbReference>
<dbReference type="PRINTS" id="PR00550">
    <property type="entry name" value="HYPRGLYCEMIC"/>
</dbReference>
<dbReference type="Gene3D" id="1.10.2010.10">
    <property type="entry name" value="Crustacean CHH/MIH/GIH neurohormone"/>
    <property type="match status" value="1"/>
</dbReference>
<feature type="non-terminal residue" evidence="3">
    <location>
        <position position="1"/>
    </location>
</feature>
<protein>
    <submittedName>
        <fullName evidence="3">Uncharacterized protein</fullName>
    </submittedName>
</protein>
<dbReference type="InterPro" id="IPR031098">
    <property type="entry name" value="Crust_neurohorm"/>
</dbReference>
<feature type="disulfide bond" evidence="2">
    <location>
        <begin position="72"/>
        <end position="110"/>
    </location>
</feature>
<evidence type="ECO:0000256" key="1">
    <source>
        <dbReference type="ARBA" id="ARBA00005447"/>
    </source>
</evidence>
<dbReference type="PANTHER" id="PTHR35981">
    <property type="entry name" value="ION TRANSPORT PEPTIDE, ISOFORM C"/>
    <property type="match status" value="1"/>
</dbReference>
<evidence type="ECO:0000313" key="3">
    <source>
        <dbReference type="EMBL" id="CAL4149316.1"/>
    </source>
</evidence>
<keyword evidence="4" id="KW-1185">Reference proteome</keyword>
<dbReference type="GO" id="GO:0005576">
    <property type="term" value="C:extracellular region"/>
    <property type="evidence" value="ECO:0007669"/>
    <property type="project" value="InterPro"/>
</dbReference>
<dbReference type="Pfam" id="PF01147">
    <property type="entry name" value="Crust_neurohorm"/>
    <property type="match status" value="1"/>
</dbReference>
<feature type="disulfide bond" evidence="2">
    <location>
        <begin position="90"/>
        <end position="106"/>
    </location>
</feature>
<dbReference type="PANTHER" id="PTHR35981:SF2">
    <property type="entry name" value="ION TRANSPORT PEPTIDE, ISOFORM C"/>
    <property type="match status" value="1"/>
</dbReference>
<name>A0AAV2RZC5_MEGNR</name>
<dbReference type="InterPro" id="IPR035957">
    <property type="entry name" value="Crust_neurohorm_sf"/>
</dbReference>
<organism evidence="3 4">
    <name type="scientific">Meganyctiphanes norvegica</name>
    <name type="common">Northern krill</name>
    <name type="synonym">Thysanopoda norvegica</name>
    <dbReference type="NCBI Taxonomy" id="48144"/>
    <lineage>
        <taxon>Eukaryota</taxon>
        <taxon>Metazoa</taxon>
        <taxon>Ecdysozoa</taxon>
        <taxon>Arthropoda</taxon>
        <taxon>Crustacea</taxon>
        <taxon>Multicrustacea</taxon>
        <taxon>Malacostraca</taxon>
        <taxon>Eumalacostraca</taxon>
        <taxon>Eucarida</taxon>
        <taxon>Euphausiacea</taxon>
        <taxon>Euphausiidae</taxon>
        <taxon>Meganyctiphanes</taxon>
    </lineage>
</organism>
<dbReference type="GO" id="GO:0007623">
    <property type="term" value="P:circadian rhythm"/>
    <property type="evidence" value="ECO:0007669"/>
    <property type="project" value="TreeGrafter"/>
</dbReference>
<accession>A0AAV2RZC5</accession>
<comment type="similarity">
    <text evidence="1">Belongs to the arthropod CHH/MIH/GIH/VIH hormone family.</text>
</comment>
<sequence length="143" mass="17115">FAHNHHSDNLFLTQWYPHSQPDYHCSIKMMNFNNRWQLFMMIASVVLLQARYGHGHRKFQPNTYGEFKSLACKGDFDENKGAYSMLRHICQDCYNLYRDPKVEVECMSNCFQNKMFKSCAIDLITEGKRHEYENHVEFLNNEF</sequence>